<sequence>MPLIEHLRELRGRLVKSVLGLVLGAVIGFVFFDTLWDFLVQPYCQLPQTVTKNGTCELYFHNPFDAFLINIKIAAIFGLVIAAPIWIYQIWAFVTPGLYQNERRYTVAFMLIAVPLFVAGAALAYAILDKGLAIMLGFAPDMVKPLIGMDEYLGFTLGMLLIFGVSFELPLFLVFLNLIGVLPHEKVKKNRALIIFLMFVFGAVATPTTDPFGMLVLAIPMVGLFFAAELFMFLRDRRKPKGEDYSGLDDDEASPIDLGTP</sequence>
<keyword evidence="6 7" id="KW-0472">Membrane</keyword>
<name>A0A3A4BXF7_9ACTN</name>
<dbReference type="NCBIfam" id="TIGR00945">
    <property type="entry name" value="tatC"/>
    <property type="match status" value="1"/>
</dbReference>
<feature type="transmembrane region" description="Helical" evidence="7">
    <location>
        <begin position="152"/>
        <end position="179"/>
    </location>
</feature>
<evidence type="ECO:0000256" key="7">
    <source>
        <dbReference type="HAMAP-Rule" id="MF_00902"/>
    </source>
</evidence>
<evidence type="ECO:0000313" key="9">
    <source>
        <dbReference type="EMBL" id="RJL36238.1"/>
    </source>
</evidence>
<comment type="caution">
    <text evidence="9">The sequence shown here is derived from an EMBL/GenBank/DDBJ whole genome shotgun (WGS) entry which is preliminary data.</text>
</comment>
<evidence type="ECO:0000256" key="4">
    <source>
        <dbReference type="ARBA" id="ARBA00022989"/>
    </source>
</evidence>
<gene>
    <name evidence="7 9" type="primary">tatC</name>
    <name evidence="9" type="ORF">D5H75_04110</name>
</gene>
<protein>
    <recommendedName>
        <fullName evidence="7">Sec-independent protein translocase protein TatC</fullName>
    </recommendedName>
</protein>
<keyword evidence="4 7" id="KW-1133">Transmembrane helix</keyword>
<evidence type="ECO:0000256" key="8">
    <source>
        <dbReference type="SAM" id="MobiDB-lite"/>
    </source>
</evidence>
<feature type="region of interest" description="Disordered" evidence="8">
    <location>
        <begin position="240"/>
        <end position="261"/>
    </location>
</feature>
<feature type="transmembrane region" description="Helical" evidence="7">
    <location>
        <begin position="12"/>
        <end position="32"/>
    </location>
</feature>
<organism evidence="9 10">
    <name type="scientific">Bailinhaonella thermotolerans</name>
    <dbReference type="NCBI Taxonomy" id="1070861"/>
    <lineage>
        <taxon>Bacteria</taxon>
        <taxon>Bacillati</taxon>
        <taxon>Actinomycetota</taxon>
        <taxon>Actinomycetes</taxon>
        <taxon>Streptosporangiales</taxon>
        <taxon>Streptosporangiaceae</taxon>
        <taxon>Bailinhaonella</taxon>
    </lineage>
</organism>
<dbReference type="PANTHER" id="PTHR30371:SF0">
    <property type="entry name" value="SEC-INDEPENDENT PROTEIN TRANSLOCASE PROTEIN TATC, CHLOROPLASTIC-RELATED"/>
    <property type="match status" value="1"/>
</dbReference>
<evidence type="ECO:0000256" key="5">
    <source>
        <dbReference type="ARBA" id="ARBA00023010"/>
    </source>
</evidence>
<dbReference type="AlphaFoldDB" id="A0A3A4BXF7"/>
<keyword evidence="2 7" id="KW-0812">Transmembrane</keyword>
<evidence type="ECO:0000256" key="6">
    <source>
        <dbReference type="ARBA" id="ARBA00023136"/>
    </source>
</evidence>
<comment type="similarity">
    <text evidence="7">Belongs to the TatC family.</text>
</comment>
<dbReference type="GO" id="GO:0065002">
    <property type="term" value="P:intracellular protein transmembrane transport"/>
    <property type="evidence" value="ECO:0007669"/>
    <property type="project" value="TreeGrafter"/>
</dbReference>
<feature type="transmembrane region" description="Helical" evidence="7">
    <location>
        <begin position="67"/>
        <end position="94"/>
    </location>
</feature>
<proteinExistence type="inferred from homology"/>
<dbReference type="GO" id="GO:0043953">
    <property type="term" value="P:protein transport by the Tat complex"/>
    <property type="evidence" value="ECO:0007669"/>
    <property type="project" value="UniProtKB-UniRule"/>
</dbReference>
<keyword evidence="5 7" id="KW-0811">Translocation</keyword>
<comment type="subcellular location">
    <subcellularLocation>
        <location evidence="7">Cell membrane</location>
        <topology evidence="7">Multi-pass membrane protein</topology>
    </subcellularLocation>
    <subcellularLocation>
        <location evidence="1">Membrane</location>
        <topology evidence="1">Multi-pass membrane protein</topology>
    </subcellularLocation>
</comment>
<comment type="subunit">
    <text evidence="7">The Tat system comprises two distinct complexes: a TatABC complex, containing multiple copies of TatA, TatB and TatC subunits, and a separate TatA complex, containing only TatA subunits. Substrates initially bind to the TatABC complex, which probably triggers association of the separate TatA complex to form the active translocon.</text>
</comment>
<comment type="function">
    <text evidence="7">Part of the twin-arginine translocation (Tat) system that transports large folded proteins containing a characteristic twin-arginine motif in their signal peptide across membranes. Together with TatB, TatC is part of a receptor directly interacting with Tat signal peptides.</text>
</comment>
<evidence type="ECO:0000313" key="10">
    <source>
        <dbReference type="Proteomes" id="UP000265768"/>
    </source>
</evidence>
<evidence type="ECO:0000256" key="3">
    <source>
        <dbReference type="ARBA" id="ARBA00022927"/>
    </source>
</evidence>
<reference evidence="9 10" key="1">
    <citation type="submission" date="2018-09" db="EMBL/GenBank/DDBJ databases">
        <title>YIM 75507 draft genome.</title>
        <authorList>
            <person name="Tang S."/>
            <person name="Feng Y."/>
        </authorList>
    </citation>
    <scope>NUCLEOTIDE SEQUENCE [LARGE SCALE GENOMIC DNA]</scope>
    <source>
        <strain evidence="9 10">YIM 75507</strain>
    </source>
</reference>
<dbReference type="OrthoDB" id="9777044at2"/>
<feature type="transmembrane region" description="Helical" evidence="7">
    <location>
        <begin position="106"/>
        <end position="128"/>
    </location>
</feature>
<dbReference type="GO" id="GO:0009977">
    <property type="term" value="F:proton motive force dependent protein transmembrane transporter activity"/>
    <property type="evidence" value="ECO:0007669"/>
    <property type="project" value="TreeGrafter"/>
</dbReference>
<dbReference type="PANTHER" id="PTHR30371">
    <property type="entry name" value="SEC-INDEPENDENT PROTEIN TRANSLOCASE PROTEIN TATC"/>
    <property type="match status" value="1"/>
</dbReference>
<feature type="transmembrane region" description="Helical" evidence="7">
    <location>
        <begin position="214"/>
        <end position="234"/>
    </location>
</feature>
<keyword evidence="10" id="KW-1185">Reference proteome</keyword>
<dbReference type="EMBL" id="QZEY01000001">
    <property type="protein sequence ID" value="RJL36238.1"/>
    <property type="molecule type" value="Genomic_DNA"/>
</dbReference>
<dbReference type="HAMAP" id="MF_00902">
    <property type="entry name" value="TatC"/>
    <property type="match status" value="1"/>
</dbReference>
<keyword evidence="3 7" id="KW-0653">Protein transport</keyword>
<feature type="transmembrane region" description="Helical" evidence="7">
    <location>
        <begin position="191"/>
        <end position="208"/>
    </location>
</feature>
<evidence type="ECO:0000256" key="2">
    <source>
        <dbReference type="ARBA" id="ARBA00022692"/>
    </source>
</evidence>
<accession>A0A3A4BXF7</accession>
<dbReference type="InterPro" id="IPR002033">
    <property type="entry name" value="TatC"/>
</dbReference>
<keyword evidence="7" id="KW-0813">Transport</keyword>
<evidence type="ECO:0000256" key="1">
    <source>
        <dbReference type="ARBA" id="ARBA00004141"/>
    </source>
</evidence>
<dbReference type="GO" id="GO:0033281">
    <property type="term" value="C:TAT protein transport complex"/>
    <property type="evidence" value="ECO:0007669"/>
    <property type="project" value="UniProtKB-UniRule"/>
</dbReference>
<keyword evidence="7" id="KW-1003">Cell membrane</keyword>
<dbReference type="Pfam" id="PF00902">
    <property type="entry name" value="TatC"/>
    <property type="match status" value="1"/>
</dbReference>
<dbReference type="PRINTS" id="PR01840">
    <property type="entry name" value="TATCFAMILY"/>
</dbReference>
<dbReference type="Proteomes" id="UP000265768">
    <property type="component" value="Unassembled WGS sequence"/>
</dbReference>